<reference evidence="2 3" key="1">
    <citation type="submission" date="2018-03" db="EMBL/GenBank/DDBJ databases">
        <title>Marinobacter brunus sp. nov., a marine bacterium of Gamma-proteobacteria isolated from the surface seawater of the South China Sea.</title>
        <authorList>
            <person name="Cheng H."/>
            <person name="Wu Y.-H."/>
            <person name="Xamxidin M."/>
            <person name="Xu X.-W."/>
        </authorList>
    </citation>
    <scope>NUCLEOTIDE SEQUENCE [LARGE SCALE GENOMIC DNA]</scope>
    <source>
        <strain evidence="2 3">JCM 30472</strain>
    </source>
</reference>
<dbReference type="EMBL" id="PXNN01000013">
    <property type="protein sequence ID" value="PSF07826.1"/>
    <property type="molecule type" value="Genomic_DNA"/>
</dbReference>
<keyword evidence="1" id="KW-0732">Signal</keyword>
<evidence type="ECO:0000313" key="2">
    <source>
        <dbReference type="EMBL" id="PSF07826.1"/>
    </source>
</evidence>
<sequence length="633" mass="68952">MTRKTQPWQRWTKLPLAVAIAAGVSAPASAISFYMGDVDAQFNTTLSAGVGWRTQNQDKRLISQGNLGPEYAPVSQGGDPDFANIGASTNNYDDGNLNFDKGDTYSKNVKGNSELFLDYAVNSNVLTRVGGLIRGRYWYDFELKDESRAIDDVGQQRELNDSAKGNASGGEILDAYIFTDWYFGNTPVSARYGKQVVSWGESTFIPGGINTINPVDVPAFRAPGSELKDALLPVEMFYVSAGLTESVTVEAFVQADWEPIRPDDCGTFFSTNDFAADGCGPVLLAGQLSDSQALAQGFVAPRLADKEADSKDQFGVALRWYVPALNDSELGFYYIKYNSRLPYVSGVVSDPGAGQRFPSYFIEYPENIDLYGVSINTTVSGGWSLGAEYSFRDNVPLQWNAFELLTGGAQFLKGDGSGEPFSLLAQQRVKEAGASNISELSGQEVDGYDRFGVSQAQFTLIKFFDQVMGASRMSLITEFGATYVHDLPSYDEARYGRSGTFGNGTVSGVDGRDLCVDNSPQSGTNINTNYCNNEGFTTSFSWGYRSRLVWDYPNAFAGINLSPQLAWSHDVKGYSPQPGGAFNEGSKAIGLSLQAVYQNRITGNIGYTNFFGGKPYNELTDRDFVSASVSYSF</sequence>
<evidence type="ECO:0000256" key="1">
    <source>
        <dbReference type="SAM" id="SignalP"/>
    </source>
</evidence>
<organism evidence="2 3">
    <name type="scientific">Marinobacter halophilus</name>
    <dbReference type="NCBI Taxonomy" id="1323740"/>
    <lineage>
        <taxon>Bacteria</taxon>
        <taxon>Pseudomonadati</taxon>
        <taxon>Pseudomonadota</taxon>
        <taxon>Gammaproteobacteria</taxon>
        <taxon>Pseudomonadales</taxon>
        <taxon>Marinobacteraceae</taxon>
        <taxon>Marinobacter</taxon>
    </lineage>
</organism>
<accession>A0A2T1KCH9</accession>
<feature type="signal peptide" evidence="1">
    <location>
        <begin position="1"/>
        <end position="30"/>
    </location>
</feature>
<dbReference type="Pfam" id="PF06980">
    <property type="entry name" value="DUF1302"/>
    <property type="match status" value="1"/>
</dbReference>
<protein>
    <submittedName>
        <fullName evidence="2">DUF1302 domain-containing protein</fullName>
    </submittedName>
</protein>
<dbReference type="AlphaFoldDB" id="A0A2T1KCH9"/>
<dbReference type="InterPro" id="IPR010727">
    <property type="entry name" value="DUF1302"/>
</dbReference>
<evidence type="ECO:0000313" key="3">
    <source>
        <dbReference type="Proteomes" id="UP000238385"/>
    </source>
</evidence>
<dbReference type="Proteomes" id="UP000238385">
    <property type="component" value="Unassembled WGS sequence"/>
</dbReference>
<dbReference type="OrthoDB" id="7000272at2"/>
<keyword evidence="3" id="KW-1185">Reference proteome</keyword>
<dbReference type="RefSeq" id="WP_106671695.1">
    <property type="nucleotide sequence ID" value="NZ_BMFE01000001.1"/>
</dbReference>
<comment type="caution">
    <text evidence="2">The sequence shown here is derived from an EMBL/GenBank/DDBJ whole genome shotgun (WGS) entry which is preliminary data.</text>
</comment>
<name>A0A2T1KCH9_9GAMM</name>
<proteinExistence type="predicted"/>
<feature type="chain" id="PRO_5015643821" evidence="1">
    <location>
        <begin position="31"/>
        <end position="633"/>
    </location>
</feature>
<gene>
    <name evidence="2" type="ORF">C7H08_10500</name>
</gene>